<keyword evidence="7 14" id="KW-0547">Nucleotide-binding</keyword>
<evidence type="ECO:0000256" key="12">
    <source>
        <dbReference type="ARBA" id="ARBA00023316"/>
    </source>
</evidence>
<accession>A0ABX7IKQ9</accession>
<comment type="pathway">
    <text evidence="2 14">Cell wall biogenesis; peptidoglycan biosynthesis.</text>
</comment>
<dbReference type="GO" id="GO:0008763">
    <property type="term" value="F:UDP-N-acetylmuramate-L-alanine ligase activity"/>
    <property type="evidence" value="ECO:0007669"/>
    <property type="project" value="UniProtKB-EC"/>
</dbReference>
<dbReference type="SUPFAM" id="SSF53623">
    <property type="entry name" value="MurD-like peptide ligases, catalytic domain"/>
    <property type="match status" value="1"/>
</dbReference>
<evidence type="ECO:0000259" key="15">
    <source>
        <dbReference type="Pfam" id="PF01225"/>
    </source>
</evidence>
<dbReference type="Pfam" id="PF08245">
    <property type="entry name" value="Mur_ligase_M"/>
    <property type="match status" value="1"/>
</dbReference>
<evidence type="ECO:0000256" key="13">
    <source>
        <dbReference type="ARBA" id="ARBA00047833"/>
    </source>
</evidence>
<keyword evidence="12 14" id="KW-0961">Cell wall biogenesis/degradation</keyword>
<keyword evidence="5 14" id="KW-0436">Ligase</keyword>
<dbReference type="SUPFAM" id="SSF51984">
    <property type="entry name" value="MurCD N-terminal domain"/>
    <property type="match status" value="1"/>
</dbReference>
<feature type="binding site" evidence="14">
    <location>
        <begin position="107"/>
        <end position="113"/>
    </location>
    <ligand>
        <name>ATP</name>
        <dbReference type="ChEBI" id="CHEBI:30616"/>
    </ligand>
</feature>
<dbReference type="EC" id="6.3.2.8" evidence="3 14"/>
<dbReference type="SUPFAM" id="SSF53244">
    <property type="entry name" value="MurD-like peptide ligases, peptide-binding domain"/>
    <property type="match status" value="1"/>
</dbReference>
<dbReference type="InterPro" id="IPR036565">
    <property type="entry name" value="Mur-like_cat_sf"/>
</dbReference>
<evidence type="ECO:0000256" key="5">
    <source>
        <dbReference type="ARBA" id="ARBA00022598"/>
    </source>
</evidence>
<evidence type="ECO:0000259" key="17">
    <source>
        <dbReference type="Pfam" id="PF08245"/>
    </source>
</evidence>
<keyword evidence="8 14" id="KW-0067">ATP-binding</keyword>
<sequence>MKFHLIGVGGAGMNVVARLLTAEGHTVSGSDREESVVLEQLRELGVATSVGHNALNVPSDAVVVRSSAIKPDNPEMIIAVERGQEIWHRSQALAYAAGDRDFIAVAGAHGKTSTSAMIAVALGELGADPSRAIGGHLAGAQPGGYLGIGSAMVAEADESDGSFLNYSPRIAVVTNVEPDHLDHYGSTEKFQQAFVDFANKIVPGGLLICCTDDPGARWLADIAREAGRRVATYGTRPYPGDHTLVIFDTNYRGKTQIGAQRASQTVNFVLPVPGEHMGLNAVGAWLACCDLGYEPQACGHALESFRGTGRRFEVRGEVDGIRVIDDYAHHPTEVEATLHTARSITSERVHVIFQPHLYSRTKNFASAFAQALDLADDVIVTSVYAAREVPTDGVEGDAIVELSSKASYEPDMSVAARLIAQRAKPGDVILTMGAGNITRMAAVIIDELNS</sequence>
<gene>
    <name evidence="14" type="primary">murC</name>
    <name evidence="18" type="ORF">JTE88_03320</name>
</gene>
<feature type="domain" description="Mur ligase central" evidence="17">
    <location>
        <begin position="163"/>
        <end position="287"/>
    </location>
</feature>
<evidence type="ECO:0000256" key="6">
    <source>
        <dbReference type="ARBA" id="ARBA00022618"/>
    </source>
</evidence>
<evidence type="ECO:0000256" key="3">
    <source>
        <dbReference type="ARBA" id="ARBA00012211"/>
    </source>
</evidence>
<dbReference type="Pfam" id="PF02875">
    <property type="entry name" value="Mur_ligase_C"/>
    <property type="match status" value="1"/>
</dbReference>
<dbReference type="InterPro" id="IPR004101">
    <property type="entry name" value="Mur_ligase_C"/>
</dbReference>
<evidence type="ECO:0000256" key="2">
    <source>
        <dbReference type="ARBA" id="ARBA00004752"/>
    </source>
</evidence>
<comment type="similarity">
    <text evidence="14">Belongs to the MurCDEF family.</text>
</comment>
<evidence type="ECO:0000313" key="18">
    <source>
        <dbReference type="EMBL" id="QRV03014.1"/>
    </source>
</evidence>
<dbReference type="InterPro" id="IPR005758">
    <property type="entry name" value="UDP-N-AcMur_Ala_ligase_MurC"/>
</dbReference>
<evidence type="ECO:0000259" key="16">
    <source>
        <dbReference type="Pfam" id="PF02875"/>
    </source>
</evidence>
<reference evidence="18 19" key="1">
    <citation type="submission" date="2021-02" db="EMBL/GenBank/DDBJ databases">
        <title>Complete Genome Sequence of Arcanobacterium phocisimile strain DSM 26142T from a harbour seal.</title>
        <authorList>
            <person name="Borowiak M."/>
            <person name="Alssahen M."/>
            <person name="Malorny B."/>
            <person name="Laemmler C."/>
            <person name="Siebert U."/>
            <person name="Ploetz M."/>
            <person name="Abdulmawjood A."/>
        </authorList>
    </citation>
    <scope>NUCLEOTIDE SEQUENCE [LARGE SCALE GENOMIC DNA]</scope>
    <source>
        <strain evidence="18 19">DSM 26142</strain>
    </source>
</reference>
<organism evidence="18 19">
    <name type="scientific">Arcanobacterium phocisimile</name>
    <dbReference type="NCBI Taxonomy" id="1302235"/>
    <lineage>
        <taxon>Bacteria</taxon>
        <taxon>Bacillati</taxon>
        <taxon>Actinomycetota</taxon>
        <taxon>Actinomycetes</taxon>
        <taxon>Actinomycetales</taxon>
        <taxon>Actinomycetaceae</taxon>
        <taxon>Arcanobacterium</taxon>
    </lineage>
</organism>
<dbReference type="PANTHER" id="PTHR43445">
    <property type="entry name" value="UDP-N-ACETYLMURAMATE--L-ALANINE LIGASE-RELATED"/>
    <property type="match status" value="1"/>
</dbReference>
<keyword evidence="9 14" id="KW-0133">Cell shape</keyword>
<comment type="catalytic activity">
    <reaction evidence="13 14">
        <text>UDP-N-acetyl-alpha-D-muramate + L-alanine + ATP = UDP-N-acetyl-alpha-D-muramoyl-L-alanine + ADP + phosphate + H(+)</text>
        <dbReference type="Rhea" id="RHEA:23372"/>
        <dbReference type="ChEBI" id="CHEBI:15378"/>
        <dbReference type="ChEBI" id="CHEBI:30616"/>
        <dbReference type="ChEBI" id="CHEBI:43474"/>
        <dbReference type="ChEBI" id="CHEBI:57972"/>
        <dbReference type="ChEBI" id="CHEBI:70757"/>
        <dbReference type="ChEBI" id="CHEBI:83898"/>
        <dbReference type="ChEBI" id="CHEBI:456216"/>
        <dbReference type="EC" id="6.3.2.8"/>
    </reaction>
</comment>
<dbReference type="Gene3D" id="3.40.50.720">
    <property type="entry name" value="NAD(P)-binding Rossmann-like Domain"/>
    <property type="match status" value="1"/>
</dbReference>
<dbReference type="Proteomes" id="UP000602653">
    <property type="component" value="Chromosome"/>
</dbReference>
<dbReference type="HAMAP" id="MF_00046">
    <property type="entry name" value="MurC"/>
    <property type="match status" value="1"/>
</dbReference>
<evidence type="ECO:0000256" key="10">
    <source>
        <dbReference type="ARBA" id="ARBA00022984"/>
    </source>
</evidence>
<evidence type="ECO:0000313" key="19">
    <source>
        <dbReference type="Proteomes" id="UP000602653"/>
    </source>
</evidence>
<keyword evidence="10 14" id="KW-0573">Peptidoglycan synthesis</keyword>
<feature type="domain" description="Mur ligase N-terminal catalytic" evidence="15">
    <location>
        <begin position="3"/>
        <end position="97"/>
    </location>
</feature>
<protein>
    <recommendedName>
        <fullName evidence="3 14">UDP-N-acetylmuramate--L-alanine ligase</fullName>
        <ecNumber evidence="3 14">6.3.2.8</ecNumber>
    </recommendedName>
    <alternativeName>
        <fullName evidence="14">UDP-N-acetylmuramoyl-L-alanine synthetase</fullName>
    </alternativeName>
</protein>
<evidence type="ECO:0000256" key="7">
    <source>
        <dbReference type="ARBA" id="ARBA00022741"/>
    </source>
</evidence>
<evidence type="ECO:0000256" key="9">
    <source>
        <dbReference type="ARBA" id="ARBA00022960"/>
    </source>
</evidence>
<dbReference type="PANTHER" id="PTHR43445:SF3">
    <property type="entry name" value="UDP-N-ACETYLMURAMATE--L-ALANINE LIGASE"/>
    <property type="match status" value="1"/>
</dbReference>
<evidence type="ECO:0000256" key="11">
    <source>
        <dbReference type="ARBA" id="ARBA00023306"/>
    </source>
</evidence>
<dbReference type="InterPro" id="IPR013221">
    <property type="entry name" value="Mur_ligase_cen"/>
</dbReference>
<dbReference type="InterPro" id="IPR000713">
    <property type="entry name" value="Mur_ligase_N"/>
</dbReference>
<feature type="domain" description="Mur ligase C-terminal" evidence="16">
    <location>
        <begin position="310"/>
        <end position="435"/>
    </location>
</feature>
<dbReference type="NCBIfam" id="TIGR01082">
    <property type="entry name" value="murC"/>
    <property type="match status" value="1"/>
</dbReference>
<dbReference type="RefSeq" id="WP_204425738.1">
    <property type="nucleotide sequence ID" value="NZ_CP070228.1"/>
</dbReference>
<name>A0ABX7IKQ9_9ACTO</name>
<dbReference type="EMBL" id="CP070228">
    <property type="protein sequence ID" value="QRV03014.1"/>
    <property type="molecule type" value="Genomic_DNA"/>
</dbReference>
<dbReference type="Gene3D" id="3.40.1190.10">
    <property type="entry name" value="Mur-like, catalytic domain"/>
    <property type="match status" value="1"/>
</dbReference>
<comment type="function">
    <text evidence="14">Cell wall formation.</text>
</comment>
<keyword evidence="6 14" id="KW-0132">Cell division</keyword>
<evidence type="ECO:0000256" key="14">
    <source>
        <dbReference type="HAMAP-Rule" id="MF_00046"/>
    </source>
</evidence>
<keyword evidence="4 14" id="KW-0963">Cytoplasm</keyword>
<evidence type="ECO:0000256" key="4">
    <source>
        <dbReference type="ARBA" id="ARBA00022490"/>
    </source>
</evidence>
<dbReference type="Pfam" id="PF01225">
    <property type="entry name" value="Mur_ligase"/>
    <property type="match status" value="1"/>
</dbReference>
<dbReference type="Gene3D" id="3.90.190.20">
    <property type="entry name" value="Mur ligase, C-terminal domain"/>
    <property type="match status" value="1"/>
</dbReference>
<evidence type="ECO:0000256" key="1">
    <source>
        <dbReference type="ARBA" id="ARBA00004496"/>
    </source>
</evidence>
<comment type="subcellular location">
    <subcellularLocation>
        <location evidence="1 14">Cytoplasm</location>
    </subcellularLocation>
</comment>
<keyword evidence="19" id="KW-1185">Reference proteome</keyword>
<evidence type="ECO:0000256" key="8">
    <source>
        <dbReference type="ARBA" id="ARBA00022840"/>
    </source>
</evidence>
<proteinExistence type="inferred from homology"/>
<dbReference type="InterPro" id="IPR036615">
    <property type="entry name" value="Mur_ligase_C_dom_sf"/>
</dbReference>
<keyword evidence="11 14" id="KW-0131">Cell cycle</keyword>
<dbReference type="InterPro" id="IPR050061">
    <property type="entry name" value="MurCDEF_pg_biosynth"/>
</dbReference>